<dbReference type="AlphaFoldDB" id="A0A1Y1T6P1"/>
<name>A0A1Y1T6P1_9FLAO</name>
<evidence type="ECO:0000313" key="2">
    <source>
        <dbReference type="Proteomes" id="UP000192746"/>
    </source>
</evidence>
<reference evidence="1 2" key="1">
    <citation type="submission" date="2013-04" db="EMBL/GenBank/DDBJ databases">
        <title>Zunongwangia sp. 22II14-10F7 Genome Sequencing.</title>
        <authorList>
            <person name="Lai Q."/>
            <person name="Shao Z."/>
        </authorList>
    </citation>
    <scope>NUCLEOTIDE SEQUENCE [LARGE SCALE GENOMIC DNA]</scope>
    <source>
        <strain evidence="1 2">22II14-10F7</strain>
    </source>
</reference>
<sequence length="72" mass="8585">MLIFEEFRMIFMQVFLKHNQSVFDFNFIPIFYGAGKSSISRTIKKAFKIIEFQLTVFSPFFIESLNCNAFRL</sequence>
<dbReference type="EMBL" id="ARYN01000006">
    <property type="protein sequence ID" value="ORL46093.1"/>
    <property type="molecule type" value="Genomic_DNA"/>
</dbReference>
<protein>
    <submittedName>
        <fullName evidence="1">Uncharacterized protein</fullName>
    </submittedName>
</protein>
<accession>A0A1Y1T6P1</accession>
<comment type="caution">
    <text evidence="1">The sequence shown here is derived from an EMBL/GenBank/DDBJ whole genome shotgun (WGS) entry which is preliminary data.</text>
</comment>
<organism evidence="1 2">
    <name type="scientific">Zunongwangia atlantica 22II14-10F7</name>
    <dbReference type="NCBI Taxonomy" id="1185767"/>
    <lineage>
        <taxon>Bacteria</taxon>
        <taxon>Pseudomonadati</taxon>
        <taxon>Bacteroidota</taxon>
        <taxon>Flavobacteriia</taxon>
        <taxon>Flavobacteriales</taxon>
        <taxon>Flavobacteriaceae</taxon>
        <taxon>Zunongwangia</taxon>
    </lineage>
</organism>
<evidence type="ECO:0000313" key="1">
    <source>
        <dbReference type="EMBL" id="ORL46093.1"/>
    </source>
</evidence>
<proteinExistence type="predicted"/>
<dbReference type="Proteomes" id="UP000192746">
    <property type="component" value="Unassembled WGS sequence"/>
</dbReference>
<keyword evidence="2" id="KW-1185">Reference proteome</keyword>
<dbReference type="STRING" id="1185767.IIF7_08231"/>
<gene>
    <name evidence="1" type="ORF">IIF7_08231</name>
</gene>